<keyword evidence="21" id="KW-1185">Reference proteome</keyword>
<dbReference type="InterPro" id="IPR053848">
    <property type="entry name" value="IMS_HHH_1"/>
</dbReference>
<comment type="catalytic activity">
    <reaction evidence="16 17">
        <text>DNA(n) + a 2'-deoxyribonucleoside 5'-triphosphate = DNA(n+1) + diphosphate</text>
        <dbReference type="Rhea" id="RHEA:22508"/>
        <dbReference type="Rhea" id="RHEA-COMP:17339"/>
        <dbReference type="Rhea" id="RHEA-COMP:17340"/>
        <dbReference type="ChEBI" id="CHEBI:33019"/>
        <dbReference type="ChEBI" id="CHEBI:61560"/>
        <dbReference type="ChEBI" id="CHEBI:173112"/>
        <dbReference type="EC" id="2.7.7.7"/>
    </reaction>
</comment>
<evidence type="ECO:0000256" key="4">
    <source>
        <dbReference type="ARBA" id="ARBA00022457"/>
    </source>
</evidence>
<dbReference type="Gene3D" id="3.30.1490.100">
    <property type="entry name" value="DNA polymerase, Y-family, little finger domain"/>
    <property type="match status" value="1"/>
</dbReference>
<dbReference type="InterPro" id="IPR043502">
    <property type="entry name" value="DNA/RNA_pol_sf"/>
</dbReference>
<name>A0A4R2H4V9_9ACTN</name>
<dbReference type="CDD" id="cd03586">
    <property type="entry name" value="PolY_Pol_IV_kappa"/>
    <property type="match status" value="1"/>
</dbReference>
<keyword evidence="12 17" id="KW-0239">DNA-directed DNA polymerase</keyword>
<evidence type="ECO:0000313" key="21">
    <source>
        <dbReference type="Proteomes" id="UP000294508"/>
    </source>
</evidence>
<dbReference type="InterPro" id="IPR043128">
    <property type="entry name" value="Rev_trsase/Diguanyl_cyclase"/>
</dbReference>
<dbReference type="FunFam" id="3.40.1170.60:FF:000001">
    <property type="entry name" value="DNA polymerase IV"/>
    <property type="match status" value="1"/>
</dbReference>
<evidence type="ECO:0000256" key="2">
    <source>
        <dbReference type="ARBA" id="ARBA00010945"/>
    </source>
</evidence>
<dbReference type="HAMAP" id="MF_01113">
    <property type="entry name" value="DNApol_IV"/>
    <property type="match status" value="1"/>
</dbReference>
<feature type="binding site" evidence="17">
    <location>
        <position position="105"/>
    </location>
    <ligand>
        <name>Mg(2+)</name>
        <dbReference type="ChEBI" id="CHEBI:18420"/>
    </ligand>
</feature>
<dbReference type="NCBIfam" id="NF002882">
    <property type="entry name" value="PRK03348.1"/>
    <property type="match status" value="1"/>
</dbReference>
<dbReference type="SUPFAM" id="SSF56672">
    <property type="entry name" value="DNA/RNA polymerases"/>
    <property type="match status" value="1"/>
</dbReference>
<evidence type="ECO:0000256" key="6">
    <source>
        <dbReference type="ARBA" id="ARBA00022679"/>
    </source>
</evidence>
<accession>A0A4R2H4V9</accession>
<evidence type="ECO:0000256" key="10">
    <source>
        <dbReference type="ARBA" id="ARBA00022763"/>
    </source>
</evidence>
<keyword evidence="5 17" id="KW-0963">Cytoplasm</keyword>
<proteinExistence type="inferred from homology"/>
<dbReference type="PANTHER" id="PTHR11076">
    <property type="entry name" value="DNA REPAIR POLYMERASE UMUC / TRANSFERASE FAMILY MEMBER"/>
    <property type="match status" value="1"/>
</dbReference>
<dbReference type="SUPFAM" id="SSF100879">
    <property type="entry name" value="Lesion bypass DNA polymerase (Y-family), little finger domain"/>
    <property type="match status" value="1"/>
</dbReference>
<organism evidence="20 21">
    <name type="scientific">Kribbella steppae</name>
    <dbReference type="NCBI Taxonomy" id="2512223"/>
    <lineage>
        <taxon>Bacteria</taxon>
        <taxon>Bacillati</taxon>
        <taxon>Actinomycetota</taxon>
        <taxon>Actinomycetes</taxon>
        <taxon>Propionibacteriales</taxon>
        <taxon>Kribbellaceae</taxon>
        <taxon>Kribbella</taxon>
    </lineage>
</organism>
<dbReference type="OrthoDB" id="9808813at2"/>
<feature type="domain" description="UmuC" evidence="19">
    <location>
        <begin position="7"/>
        <end position="191"/>
    </location>
</feature>
<dbReference type="EMBL" id="SLWN01000012">
    <property type="protein sequence ID" value="TCO20517.1"/>
    <property type="molecule type" value="Genomic_DNA"/>
</dbReference>
<dbReference type="GO" id="GO:0006281">
    <property type="term" value="P:DNA repair"/>
    <property type="evidence" value="ECO:0007669"/>
    <property type="project" value="UniProtKB-UniRule"/>
</dbReference>
<dbReference type="AlphaFoldDB" id="A0A4R2H4V9"/>
<dbReference type="GO" id="GO:0005829">
    <property type="term" value="C:cytosol"/>
    <property type="evidence" value="ECO:0007669"/>
    <property type="project" value="TreeGrafter"/>
</dbReference>
<dbReference type="GO" id="GO:0042276">
    <property type="term" value="P:error-prone translesion synthesis"/>
    <property type="evidence" value="ECO:0007669"/>
    <property type="project" value="TreeGrafter"/>
</dbReference>
<gene>
    <name evidence="17" type="primary">dinB</name>
    <name evidence="20" type="ORF">EV652_112263</name>
</gene>
<comment type="similarity">
    <text evidence="2 17">Belongs to the DNA polymerase type-Y family.</text>
</comment>
<dbReference type="FunFam" id="3.30.1490.100:FF:000004">
    <property type="entry name" value="DNA polymerase IV"/>
    <property type="match status" value="1"/>
</dbReference>
<dbReference type="GO" id="GO:0003887">
    <property type="term" value="F:DNA-directed DNA polymerase activity"/>
    <property type="evidence" value="ECO:0007669"/>
    <property type="project" value="UniProtKB-UniRule"/>
</dbReference>
<dbReference type="Gene3D" id="3.40.1170.60">
    <property type="match status" value="1"/>
</dbReference>
<dbReference type="GO" id="GO:0006261">
    <property type="term" value="P:DNA-templated DNA replication"/>
    <property type="evidence" value="ECO:0007669"/>
    <property type="project" value="UniProtKB-UniRule"/>
</dbReference>
<sequence>MRGEPSVLHVDLDAFFAAVEQRDKPSLRGKPVVVGGIGLRGVVSTASYEARKYGVRSAMSTAEARSRCPHAAYLGPRFEVYRRTSQLVMAEMRALSPLVEPLSLDEAFVDLSAAGLTGLTVDDVHAIAMDLKAAIQKASGGLTASVGAGTSKLIAKIASDLDKPDGVVVVPAGTEAEFLAPMQVTVIPGVGPATAQRLSMAGVRTVAELQQLNEDELIRQVGSAHGSSLHRLAIAADDRPVVSDRETKSVSVEDTFETDIIDRSLLTAIADRMAHRVAERLQKAQLSGRTVTVKTRMHDFTTHTRSSTLAGPTDDARVVARVARRLLEESDISGGIRLLGVGVSSLADWIQDDLFTESEYADAPPDVVELPERARDLTGYYPGQDVAHPDYGRGWVWGSGLGRVTVRFETADTPPGPVRTFAVDDSALAKVAPSGPDDDDEPASDQNRPNE</sequence>
<dbReference type="Gene3D" id="3.30.70.270">
    <property type="match status" value="1"/>
</dbReference>
<evidence type="ECO:0000256" key="14">
    <source>
        <dbReference type="ARBA" id="ARBA00023204"/>
    </source>
</evidence>
<dbReference type="Pfam" id="PF11799">
    <property type="entry name" value="IMS_C"/>
    <property type="match status" value="1"/>
</dbReference>
<dbReference type="PROSITE" id="PS50173">
    <property type="entry name" value="UMUC"/>
    <property type="match status" value="1"/>
</dbReference>
<comment type="cofactor">
    <cofactor evidence="17">
        <name>Mg(2+)</name>
        <dbReference type="ChEBI" id="CHEBI:18420"/>
    </cofactor>
    <text evidence="17">Binds 2 magnesium ions per subunit.</text>
</comment>
<dbReference type="EC" id="2.7.7.7" evidence="17"/>
<evidence type="ECO:0000256" key="16">
    <source>
        <dbReference type="ARBA" id="ARBA00049244"/>
    </source>
</evidence>
<evidence type="ECO:0000256" key="11">
    <source>
        <dbReference type="ARBA" id="ARBA00022842"/>
    </source>
</evidence>
<comment type="subcellular location">
    <subcellularLocation>
        <location evidence="1 17">Cytoplasm</location>
    </subcellularLocation>
</comment>
<evidence type="ECO:0000256" key="1">
    <source>
        <dbReference type="ARBA" id="ARBA00004496"/>
    </source>
</evidence>
<evidence type="ECO:0000259" key="19">
    <source>
        <dbReference type="PROSITE" id="PS50173"/>
    </source>
</evidence>
<comment type="caution">
    <text evidence="20">The sequence shown here is derived from an EMBL/GenBank/DDBJ whole genome shotgun (WGS) entry which is preliminary data.</text>
</comment>
<evidence type="ECO:0000256" key="15">
    <source>
        <dbReference type="ARBA" id="ARBA00025589"/>
    </source>
</evidence>
<feature type="region of interest" description="Disordered" evidence="18">
    <location>
        <begin position="412"/>
        <end position="451"/>
    </location>
</feature>
<dbReference type="Gene3D" id="1.10.150.20">
    <property type="entry name" value="5' to 3' exonuclease, C-terminal subdomain"/>
    <property type="match status" value="1"/>
</dbReference>
<keyword evidence="6 17" id="KW-0808">Transferase</keyword>
<feature type="binding site" evidence="17">
    <location>
        <position position="11"/>
    </location>
    <ligand>
        <name>Mg(2+)</name>
        <dbReference type="ChEBI" id="CHEBI:18420"/>
    </ligand>
</feature>
<evidence type="ECO:0000256" key="18">
    <source>
        <dbReference type="SAM" id="MobiDB-lite"/>
    </source>
</evidence>
<dbReference type="InterPro" id="IPR036775">
    <property type="entry name" value="DNA_pol_Y-fam_lit_finger_sf"/>
</dbReference>
<reference evidence="20 21" key="1">
    <citation type="journal article" date="2015" name="Stand. Genomic Sci.">
        <title>Genomic Encyclopedia of Bacterial and Archaeal Type Strains, Phase III: the genomes of soil and plant-associated and newly described type strains.</title>
        <authorList>
            <person name="Whitman W.B."/>
            <person name="Woyke T."/>
            <person name="Klenk H.P."/>
            <person name="Zhou Y."/>
            <person name="Lilburn T.G."/>
            <person name="Beck B.J."/>
            <person name="De Vos P."/>
            <person name="Vandamme P."/>
            <person name="Eisen J.A."/>
            <person name="Garrity G."/>
            <person name="Hugenholtz P."/>
            <person name="Kyrpides N.C."/>
        </authorList>
    </citation>
    <scope>NUCLEOTIDE SEQUENCE [LARGE SCALE GENOMIC DNA]</scope>
    <source>
        <strain evidence="20 21">VKM Ac-2572</strain>
    </source>
</reference>
<dbReference type="InterPro" id="IPR050116">
    <property type="entry name" value="DNA_polymerase-Y"/>
</dbReference>
<keyword evidence="4 17" id="KW-0515">Mutator protein</keyword>
<dbReference type="RefSeq" id="WP_132213027.1">
    <property type="nucleotide sequence ID" value="NZ_SLWN01000012.1"/>
</dbReference>
<keyword evidence="10 17" id="KW-0227">DNA damage</keyword>
<dbReference type="NCBIfam" id="NF002677">
    <property type="entry name" value="PRK02406.1"/>
    <property type="match status" value="1"/>
</dbReference>
<evidence type="ECO:0000256" key="9">
    <source>
        <dbReference type="ARBA" id="ARBA00022723"/>
    </source>
</evidence>
<evidence type="ECO:0000256" key="3">
    <source>
        <dbReference type="ARBA" id="ARBA00011245"/>
    </source>
</evidence>
<keyword evidence="13 17" id="KW-0238">DNA-binding</keyword>
<keyword evidence="11 17" id="KW-0460">Magnesium</keyword>
<dbReference type="Pfam" id="PF21999">
    <property type="entry name" value="IMS_HHH_1"/>
    <property type="match status" value="1"/>
</dbReference>
<keyword evidence="8 17" id="KW-0235">DNA replication</keyword>
<evidence type="ECO:0000313" key="20">
    <source>
        <dbReference type="EMBL" id="TCO20517.1"/>
    </source>
</evidence>
<dbReference type="GO" id="GO:0000287">
    <property type="term" value="F:magnesium ion binding"/>
    <property type="evidence" value="ECO:0007669"/>
    <property type="project" value="UniProtKB-UniRule"/>
</dbReference>
<dbReference type="GO" id="GO:0009432">
    <property type="term" value="P:SOS response"/>
    <property type="evidence" value="ECO:0007669"/>
    <property type="project" value="TreeGrafter"/>
</dbReference>
<dbReference type="Pfam" id="PF00817">
    <property type="entry name" value="IMS"/>
    <property type="match status" value="1"/>
</dbReference>
<evidence type="ECO:0000256" key="12">
    <source>
        <dbReference type="ARBA" id="ARBA00022932"/>
    </source>
</evidence>
<comment type="function">
    <text evidence="15 17">Poorly processive, error-prone DNA polymerase involved in untargeted mutagenesis. Copies undamaged DNA at stalled replication forks, which arise in vivo from mismatched or misaligned primer ends. These misaligned primers can be extended by PolIV. Exhibits no 3'-5' exonuclease (proofreading) activity. May be involved in translesional synthesis, in conjunction with the beta clamp from PolIII.</text>
</comment>
<dbReference type="GO" id="GO:0003684">
    <property type="term" value="F:damaged DNA binding"/>
    <property type="evidence" value="ECO:0007669"/>
    <property type="project" value="InterPro"/>
</dbReference>
<protein>
    <recommendedName>
        <fullName evidence="17">DNA polymerase IV</fullName>
        <shortName evidence="17">Pol IV</shortName>
        <ecNumber evidence="17">2.7.7.7</ecNumber>
    </recommendedName>
</protein>
<evidence type="ECO:0000256" key="7">
    <source>
        <dbReference type="ARBA" id="ARBA00022695"/>
    </source>
</evidence>
<evidence type="ECO:0000256" key="5">
    <source>
        <dbReference type="ARBA" id="ARBA00022490"/>
    </source>
</evidence>
<comment type="subunit">
    <text evidence="3 17">Monomer.</text>
</comment>
<dbReference type="InterPro" id="IPR001126">
    <property type="entry name" value="UmuC"/>
</dbReference>
<dbReference type="Proteomes" id="UP000294508">
    <property type="component" value="Unassembled WGS sequence"/>
</dbReference>
<dbReference type="InterPro" id="IPR017961">
    <property type="entry name" value="DNA_pol_Y-fam_little_finger"/>
</dbReference>
<feature type="active site" evidence="17">
    <location>
        <position position="106"/>
    </location>
</feature>
<evidence type="ECO:0000256" key="17">
    <source>
        <dbReference type="HAMAP-Rule" id="MF_01113"/>
    </source>
</evidence>
<keyword evidence="9 17" id="KW-0479">Metal-binding</keyword>
<evidence type="ECO:0000256" key="8">
    <source>
        <dbReference type="ARBA" id="ARBA00022705"/>
    </source>
</evidence>
<dbReference type="PANTHER" id="PTHR11076:SF33">
    <property type="entry name" value="DNA POLYMERASE KAPPA"/>
    <property type="match status" value="1"/>
</dbReference>
<dbReference type="InterPro" id="IPR022880">
    <property type="entry name" value="DNApol_IV"/>
</dbReference>
<evidence type="ECO:0000256" key="13">
    <source>
        <dbReference type="ARBA" id="ARBA00023125"/>
    </source>
</evidence>
<keyword evidence="7 17" id="KW-0548">Nucleotidyltransferase</keyword>
<keyword evidence="14 17" id="KW-0234">DNA repair</keyword>
<feature type="site" description="Substrate discrimination" evidence="17">
    <location>
        <position position="16"/>
    </location>
</feature>